<keyword evidence="4" id="KW-1185">Reference proteome</keyword>
<feature type="compositionally biased region" description="Basic and acidic residues" evidence="1">
    <location>
        <begin position="107"/>
        <end position="117"/>
    </location>
</feature>
<gene>
    <name evidence="3" type="ORF">KC19_VG212600</name>
</gene>
<keyword evidence="2" id="KW-0732">Signal</keyword>
<name>A0A8T0HSL7_CERPU</name>
<sequence length="117" mass="13747">MFRARDAALHLLLLSWLMIVVQPVMTPFPRSLEHRATWPTSSSKYAKSNNRRSTGLYGEQSFYFSLSTQLLQNRTESPHKKKQKNNKKKTNKKEKEASLFHSSQENKCSETHVRHYH</sequence>
<feature type="region of interest" description="Disordered" evidence="1">
    <location>
        <begin position="73"/>
        <end position="117"/>
    </location>
</feature>
<accession>A0A8T0HSL7</accession>
<evidence type="ECO:0000256" key="2">
    <source>
        <dbReference type="SAM" id="SignalP"/>
    </source>
</evidence>
<dbReference type="Proteomes" id="UP000822688">
    <property type="component" value="Chromosome V"/>
</dbReference>
<feature type="signal peptide" evidence="2">
    <location>
        <begin position="1"/>
        <end position="23"/>
    </location>
</feature>
<feature type="compositionally biased region" description="Basic residues" evidence="1">
    <location>
        <begin position="79"/>
        <end position="92"/>
    </location>
</feature>
<reference evidence="3" key="1">
    <citation type="submission" date="2020-06" db="EMBL/GenBank/DDBJ databases">
        <title>WGS assembly of Ceratodon purpureus strain R40.</title>
        <authorList>
            <person name="Carey S.B."/>
            <person name="Jenkins J."/>
            <person name="Shu S."/>
            <person name="Lovell J.T."/>
            <person name="Sreedasyam A."/>
            <person name="Maumus F."/>
            <person name="Tiley G.P."/>
            <person name="Fernandez-Pozo N."/>
            <person name="Barry K."/>
            <person name="Chen C."/>
            <person name="Wang M."/>
            <person name="Lipzen A."/>
            <person name="Daum C."/>
            <person name="Saski C.A."/>
            <person name="Payton A.C."/>
            <person name="Mcbreen J.C."/>
            <person name="Conrad R.E."/>
            <person name="Kollar L.M."/>
            <person name="Olsson S."/>
            <person name="Huttunen S."/>
            <person name="Landis J.B."/>
            <person name="Wickett N.J."/>
            <person name="Johnson M.G."/>
            <person name="Rensing S.A."/>
            <person name="Grimwood J."/>
            <person name="Schmutz J."/>
            <person name="Mcdaniel S.F."/>
        </authorList>
    </citation>
    <scope>NUCLEOTIDE SEQUENCE</scope>
    <source>
        <strain evidence="3">R40</strain>
    </source>
</reference>
<evidence type="ECO:0000313" key="3">
    <source>
        <dbReference type="EMBL" id="KAG0573826.1"/>
    </source>
</evidence>
<comment type="caution">
    <text evidence="3">The sequence shown here is derived from an EMBL/GenBank/DDBJ whole genome shotgun (WGS) entry which is preliminary data.</text>
</comment>
<dbReference type="EMBL" id="CM026426">
    <property type="protein sequence ID" value="KAG0573826.1"/>
    <property type="molecule type" value="Genomic_DNA"/>
</dbReference>
<feature type="chain" id="PRO_5035886194" description="Secreted protein" evidence="2">
    <location>
        <begin position="24"/>
        <end position="117"/>
    </location>
</feature>
<protein>
    <recommendedName>
        <fullName evidence="5">Secreted protein</fullName>
    </recommendedName>
</protein>
<evidence type="ECO:0000256" key="1">
    <source>
        <dbReference type="SAM" id="MobiDB-lite"/>
    </source>
</evidence>
<dbReference type="AlphaFoldDB" id="A0A8T0HSL7"/>
<evidence type="ECO:0000313" key="4">
    <source>
        <dbReference type="Proteomes" id="UP000822688"/>
    </source>
</evidence>
<proteinExistence type="predicted"/>
<evidence type="ECO:0008006" key="5">
    <source>
        <dbReference type="Google" id="ProtNLM"/>
    </source>
</evidence>
<organism evidence="3 4">
    <name type="scientific">Ceratodon purpureus</name>
    <name type="common">Fire moss</name>
    <name type="synonym">Dicranum purpureum</name>
    <dbReference type="NCBI Taxonomy" id="3225"/>
    <lineage>
        <taxon>Eukaryota</taxon>
        <taxon>Viridiplantae</taxon>
        <taxon>Streptophyta</taxon>
        <taxon>Embryophyta</taxon>
        <taxon>Bryophyta</taxon>
        <taxon>Bryophytina</taxon>
        <taxon>Bryopsida</taxon>
        <taxon>Dicranidae</taxon>
        <taxon>Pseudoditrichales</taxon>
        <taxon>Ditrichaceae</taxon>
        <taxon>Ceratodon</taxon>
    </lineage>
</organism>